<dbReference type="InterPro" id="IPR011765">
    <property type="entry name" value="Pept_M16_N"/>
</dbReference>
<feature type="domain" description="Peptidase M16 C-terminal" evidence="5">
    <location>
        <begin position="167"/>
        <end position="335"/>
    </location>
</feature>
<sequence length="406" mass="46056">MVRVERLDNGVKVAVRTRRDLNSVTVSVWVRAGASYEKEENRGVAHFLEHMIFNGSQNLPPGSADLLVESVGGEINAATSYDYTYYYINLPAKHFKTALYVLSDLVLNPLLSEDMVEKEIPIVLEEIARSEDNPHEVFTERFLSEMYTEAPYRFPILGFKETVSKFSSRTVRDFYEELYIPERLTVVVCGNVDEDEVLKECEKLFGKFKRDGKVEEPPLERSPLNPKFFRMEHPAVSIPYVLLGWKLGPAGRTDINFDVLDSVLSSGRSSLLYRNLREKGFAFSASSNYQNLLLGSNFLIGISTERVDESLSQTREVLKEVVNLDEEEFLLGKRKLFKNEIFSREDGHAEAEALGFALGIMEDLGYYTEALSDLEKLKIEEFRSSIQFLKEEPLIGVLVPAAGGRS</sequence>
<comment type="similarity">
    <text evidence="2 3">Belongs to the peptidase M16 family.</text>
</comment>
<evidence type="ECO:0000313" key="7">
    <source>
        <dbReference type="Proteomes" id="UP000317315"/>
    </source>
</evidence>
<dbReference type="SUPFAM" id="SSF63411">
    <property type="entry name" value="LuxS/MPP-like metallohydrolase"/>
    <property type="match status" value="2"/>
</dbReference>
<dbReference type="Gene3D" id="3.30.830.10">
    <property type="entry name" value="Metalloenzyme, LuxS/M16 peptidase-like"/>
    <property type="match status" value="2"/>
</dbReference>
<dbReference type="InterPro" id="IPR001431">
    <property type="entry name" value="Pept_M16_Zn_BS"/>
</dbReference>
<evidence type="ECO:0000259" key="4">
    <source>
        <dbReference type="Pfam" id="PF00675"/>
    </source>
</evidence>
<evidence type="ECO:0000259" key="5">
    <source>
        <dbReference type="Pfam" id="PF05193"/>
    </source>
</evidence>
<comment type="cofactor">
    <cofactor evidence="1">
        <name>Zn(2+)</name>
        <dbReference type="ChEBI" id="CHEBI:29105"/>
    </cofactor>
</comment>
<accession>A0A521B103</accession>
<proteinExistence type="inferred from homology"/>
<feature type="domain" description="Peptidase M16 N-terminal" evidence="4">
    <location>
        <begin position="15"/>
        <end position="157"/>
    </location>
</feature>
<gene>
    <name evidence="6" type="ORF">SAMN06269117_10348</name>
</gene>
<dbReference type="OrthoDB" id="9811314at2"/>
<dbReference type="PANTHER" id="PTHR11851">
    <property type="entry name" value="METALLOPROTEASE"/>
    <property type="match status" value="1"/>
</dbReference>
<protein>
    <submittedName>
        <fullName evidence="6">Predicted Zn-dependent peptidase</fullName>
    </submittedName>
</protein>
<dbReference type="InterPro" id="IPR050361">
    <property type="entry name" value="MPP/UQCRC_Complex"/>
</dbReference>
<dbReference type="Pfam" id="PF00675">
    <property type="entry name" value="Peptidase_M16"/>
    <property type="match status" value="1"/>
</dbReference>
<dbReference type="PANTHER" id="PTHR11851:SF49">
    <property type="entry name" value="MITOCHONDRIAL-PROCESSING PEPTIDASE SUBUNIT ALPHA"/>
    <property type="match status" value="1"/>
</dbReference>
<organism evidence="6 7">
    <name type="scientific">Balnearium lithotrophicum</name>
    <dbReference type="NCBI Taxonomy" id="223788"/>
    <lineage>
        <taxon>Bacteria</taxon>
        <taxon>Pseudomonadati</taxon>
        <taxon>Aquificota</taxon>
        <taxon>Aquificia</taxon>
        <taxon>Desulfurobacteriales</taxon>
        <taxon>Desulfurobacteriaceae</taxon>
        <taxon>Balnearium</taxon>
    </lineage>
</organism>
<dbReference type="Pfam" id="PF05193">
    <property type="entry name" value="Peptidase_M16_C"/>
    <property type="match status" value="1"/>
</dbReference>
<dbReference type="InterPro" id="IPR007863">
    <property type="entry name" value="Peptidase_M16_C"/>
</dbReference>
<evidence type="ECO:0000256" key="1">
    <source>
        <dbReference type="ARBA" id="ARBA00001947"/>
    </source>
</evidence>
<dbReference type="PROSITE" id="PS00143">
    <property type="entry name" value="INSULINASE"/>
    <property type="match status" value="1"/>
</dbReference>
<dbReference type="EMBL" id="FXTM01000003">
    <property type="protein sequence ID" value="SMO40440.1"/>
    <property type="molecule type" value="Genomic_DNA"/>
</dbReference>
<dbReference type="InterPro" id="IPR011249">
    <property type="entry name" value="Metalloenz_LuxS/M16"/>
</dbReference>
<reference evidence="6 7" key="1">
    <citation type="submission" date="2017-05" db="EMBL/GenBank/DDBJ databases">
        <authorList>
            <person name="Varghese N."/>
            <person name="Submissions S."/>
        </authorList>
    </citation>
    <scope>NUCLEOTIDE SEQUENCE [LARGE SCALE GENOMIC DNA]</scope>
    <source>
        <strain evidence="6 7">DSM 16304</strain>
    </source>
</reference>
<dbReference type="GO" id="GO:0046872">
    <property type="term" value="F:metal ion binding"/>
    <property type="evidence" value="ECO:0007669"/>
    <property type="project" value="InterPro"/>
</dbReference>
<dbReference type="RefSeq" id="WP_142933922.1">
    <property type="nucleotide sequence ID" value="NZ_FXTM01000003.1"/>
</dbReference>
<evidence type="ECO:0000256" key="2">
    <source>
        <dbReference type="ARBA" id="ARBA00007261"/>
    </source>
</evidence>
<dbReference type="GO" id="GO:0004222">
    <property type="term" value="F:metalloendopeptidase activity"/>
    <property type="evidence" value="ECO:0007669"/>
    <property type="project" value="InterPro"/>
</dbReference>
<name>A0A521B103_9BACT</name>
<evidence type="ECO:0000256" key="3">
    <source>
        <dbReference type="RuleBase" id="RU004447"/>
    </source>
</evidence>
<evidence type="ECO:0000313" key="6">
    <source>
        <dbReference type="EMBL" id="SMO40440.1"/>
    </source>
</evidence>
<dbReference type="Proteomes" id="UP000317315">
    <property type="component" value="Unassembled WGS sequence"/>
</dbReference>
<dbReference type="AlphaFoldDB" id="A0A521B103"/>
<keyword evidence="7" id="KW-1185">Reference proteome</keyword>
<dbReference type="GO" id="GO:0006508">
    <property type="term" value="P:proteolysis"/>
    <property type="evidence" value="ECO:0007669"/>
    <property type="project" value="InterPro"/>
</dbReference>